<comment type="similarity">
    <text evidence="1">Belongs to the SH3BP5 family.</text>
</comment>
<feature type="coiled-coil region" evidence="3">
    <location>
        <begin position="134"/>
        <end position="182"/>
    </location>
</feature>
<reference evidence="4 5" key="1">
    <citation type="submission" date="2022-05" db="EMBL/GenBank/DDBJ databases">
        <title>A multi-omics perspective on studying reproductive biology in Daphnia sinensis.</title>
        <authorList>
            <person name="Jia J."/>
        </authorList>
    </citation>
    <scope>NUCLEOTIDE SEQUENCE [LARGE SCALE GENOMIC DNA]</scope>
    <source>
        <strain evidence="4 5">WSL</strain>
    </source>
</reference>
<dbReference type="PANTHER" id="PTHR19423:SF1">
    <property type="entry name" value="SH3 DOMAIN-BINDING PROTEIN 5"/>
    <property type="match status" value="1"/>
</dbReference>
<dbReference type="AlphaFoldDB" id="A0AAD5PTR5"/>
<gene>
    <name evidence="4" type="ORF">GHT06_015826</name>
</gene>
<evidence type="ECO:0000313" key="4">
    <source>
        <dbReference type="EMBL" id="KAI9559037.1"/>
    </source>
</evidence>
<dbReference type="InterPro" id="IPR007940">
    <property type="entry name" value="SH3BP5"/>
</dbReference>
<keyword evidence="5" id="KW-1185">Reference proteome</keyword>
<name>A0AAD5PTR5_9CRUS</name>
<sequence length="297" mass="34112">MFRSSPAVVGDDEELDPRIQVELEKLNSTTDEINRWEAELDEANAGFRTLLSRSTQQLKALAKKLGSCIEKSRPYYDAFEEYKTAQERCQEAAVQFQRAFGIHKAAKETIALAEQRFLSHQHEWKFDNAWQEMLNQATMRVMEAETQRQLSEKEHQRSAAVFEAAKQKYQYLEKDLKSAIQKSRPYFEQKEDFQNKLMAQKLKVELIQQSVTQAKQIYSDTLKNLECISEEIHERRLLSRPREPGVGAEKNCSPPPSLNFDLDQCDIVSLVSNCTLNRASDDEEFSCSSTPNAASSN</sequence>
<dbReference type="GO" id="GO:0035556">
    <property type="term" value="P:intracellular signal transduction"/>
    <property type="evidence" value="ECO:0007669"/>
    <property type="project" value="InterPro"/>
</dbReference>
<dbReference type="Proteomes" id="UP000820818">
    <property type="component" value="Linkage Group LG5"/>
</dbReference>
<feature type="coiled-coil region" evidence="3">
    <location>
        <begin position="19"/>
        <end position="46"/>
    </location>
</feature>
<evidence type="ECO:0000256" key="3">
    <source>
        <dbReference type="SAM" id="Coils"/>
    </source>
</evidence>
<comment type="caution">
    <text evidence="4">The sequence shown here is derived from an EMBL/GenBank/DDBJ whole genome shotgun (WGS) entry which is preliminary data.</text>
</comment>
<dbReference type="Pfam" id="PF05276">
    <property type="entry name" value="SH3BP5"/>
    <property type="match status" value="1"/>
</dbReference>
<dbReference type="GO" id="GO:0005737">
    <property type="term" value="C:cytoplasm"/>
    <property type="evidence" value="ECO:0007669"/>
    <property type="project" value="TreeGrafter"/>
</dbReference>
<keyword evidence="2 3" id="KW-0175">Coiled coil</keyword>
<evidence type="ECO:0000313" key="5">
    <source>
        <dbReference type="Proteomes" id="UP000820818"/>
    </source>
</evidence>
<dbReference type="GO" id="GO:0004860">
    <property type="term" value="F:protein kinase inhibitor activity"/>
    <property type="evidence" value="ECO:0007669"/>
    <property type="project" value="TreeGrafter"/>
</dbReference>
<organism evidence="4 5">
    <name type="scientific">Daphnia sinensis</name>
    <dbReference type="NCBI Taxonomy" id="1820382"/>
    <lineage>
        <taxon>Eukaryota</taxon>
        <taxon>Metazoa</taxon>
        <taxon>Ecdysozoa</taxon>
        <taxon>Arthropoda</taxon>
        <taxon>Crustacea</taxon>
        <taxon>Branchiopoda</taxon>
        <taxon>Diplostraca</taxon>
        <taxon>Cladocera</taxon>
        <taxon>Anomopoda</taxon>
        <taxon>Daphniidae</taxon>
        <taxon>Daphnia</taxon>
        <taxon>Daphnia similis group</taxon>
    </lineage>
</organism>
<evidence type="ECO:0000256" key="2">
    <source>
        <dbReference type="ARBA" id="ARBA00023054"/>
    </source>
</evidence>
<protein>
    <submittedName>
        <fullName evidence="4">Uncharacterized protein</fullName>
    </submittedName>
</protein>
<proteinExistence type="inferred from homology"/>
<evidence type="ECO:0000256" key="1">
    <source>
        <dbReference type="ARBA" id="ARBA00007796"/>
    </source>
</evidence>
<dbReference type="PANTHER" id="PTHR19423">
    <property type="entry name" value="SH3 DOMAIN-BINDING PROTEIN 5"/>
    <property type="match status" value="1"/>
</dbReference>
<accession>A0AAD5PTR5</accession>
<dbReference type="EMBL" id="WJBH02000005">
    <property type="protein sequence ID" value="KAI9559037.1"/>
    <property type="molecule type" value="Genomic_DNA"/>
</dbReference>